<dbReference type="SUPFAM" id="SSF52540">
    <property type="entry name" value="P-loop containing nucleoside triphosphate hydrolases"/>
    <property type="match status" value="1"/>
</dbReference>
<organism evidence="3 4">
    <name type="scientific">Brachybacterium phenoliresistens</name>
    <dbReference type="NCBI Taxonomy" id="396014"/>
    <lineage>
        <taxon>Bacteria</taxon>
        <taxon>Bacillati</taxon>
        <taxon>Actinomycetota</taxon>
        <taxon>Actinomycetes</taxon>
        <taxon>Micrococcales</taxon>
        <taxon>Dermabacteraceae</taxon>
        <taxon>Brachybacterium</taxon>
    </lineage>
</organism>
<dbReference type="CDD" id="cd02035">
    <property type="entry name" value="ArsA"/>
    <property type="match status" value="1"/>
</dbReference>
<evidence type="ECO:0000313" key="3">
    <source>
        <dbReference type="EMBL" id="EWS79703.1"/>
    </source>
</evidence>
<gene>
    <name evidence="3" type="ORF">BF93_09730</name>
</gene>
<dbReference type="Pfam" id="PF02374">
    <property type="entry name" value="ArsA_ATPase"/>
    <property type="match status" value="1"/>
</dbReference>
<feature type="domain" description="ArsA/GET3 Anion-transporting ATPase-like" evidence="2">
    <location>
        <begin position="10"/>
        <end position="320"/>
    </location>
</feature>
<dbReference type="AlphaFoldDB" id="Z9JNW7"/>
<comment type="caution">
    <text evidence="3">The sequence shown here is derived from an EMBL/GenBank/DDBJ whole genome shotgun (WGS) entry which is preliminary data.</text>
</comment>
<name>Z9JNW7_9MICO</name>
<keyword evidence="4" id="KW-1185">Reference proteome</keyword>
<dbReference type="OrthoDB" id="9780677at2"/>
<comment type="similarity">
    <text evidence="1">Belongs to the arsA ATPase family.</text>
</comment>
<dbReference type="Proteomes" id="UP000023067">
    <property type="component" value="Unassembled WGS sequence"/>
</dbReference>
<dbReference type="EMBL" id="JDYK01000026">
    <property type="protein sequence ID" value="EWS79703.1"/>
    <property type="molecule type" value="Genomic_DNA"/>
</dbReference>
<evidence type="ECO:0000259" key="2">
    <source>
        <dbReference type="Pfam" id="PF02374"/>
    </source>
</evidence>
<evidence type="ECO:0000313" key="4">
    <source>
        <dbReference type="Proteomes" id="UP000023067"/>
    </source>
</evidence>
<dbReference type="PANTHER" id="PTHR10803">
    <property type="entry name" value="ARSENICAL PUMP-DRIVING ATPASE ARSENITE-TRANSLOCATING ATPASE"/>
    <property type="match status" value="1"/>
</dbReference>
<dbReference type="GO" id="GO:0005524">
    <property type="term" value="F:ATP binding"/>
    <property type="evidence" value="ECO:0007669"/>
    <property type="project" value="InterPro"/>
</dbReference>
<dbReference type="NCBIfam" id="TIGR00345">
    <property type="entry name" value="GET3_arsA_TRC40"/>
    <property type="match status" value="1"/>
</dbReference>
<dbReference type="HOGENOM" id="CLU_040761_4_0_11"/>
<reference evidence="3 4" key="1">
    <citation type="submission" date="2014-02" db="EMBL/GenBank/DDBJ databases">
        <title>Genome sequence of Brachybacterium phenoliresistens strain W13A50.</title>
        <authorList>
            <person name="Wang X."/>
        </authorList>
    </citation>
    <scope>NUCLEOTIDE SEQUENCE [LARGE SCALE GENOMIC DNA]</scope>
    <source>
        <strain evidence="3 4">W13A50</strain>
    </source>
</reference>
<dbReference type="RefSeq" id="WP_038374378.1">
    <property type="nucleotide sequence ID" value="NZ_BAAAOW010000001.1"/>
</dbReference>
<proteinExistence type="inferred from homology"/>
<dbReference type="PATRIC" id="fig|396014.3.peg.3444"/>
<evidence type="ECO:0000256" key="1">
    <source>
        <dbReference type="ARBA" id="ARBA00011040"/>
    </source>
</evidence>
<dbReference type="InterPro" id="IPR025723">
    <property type="entry name" value="ArsA/GET3_ATPase-like"/>
</dbReference>
<dbReference type="InterPro" id="IPR027417">
    <property type="entry name" value="P-loop_NTPase"/>
</dbReference>
<dbReference type="GO" id="GO:0016887">
    <property type="term" value="F:ATP hydrolysis activity"/>
    <property type="evidence" value="ECO:0007669"/>
    <property type="project" value="InterPro"/>
</dbReference>
<accession>Z9JNW7</accession>
<sequence>MLLNLAARRRLLLLGGKGGVGKTTLAGAVSLAQARQGRRTLVVSTDPAHSLGHLFDVPLGDRPAALAPGLDGLEIDPDATVARHLEDAGTMLRSMMPAHLAGAVDAHLELARSSPGTHEAAVLDRLAAVVTGALEGGHGTPAYDLVVVDTAPSGHTARLLSLPESMTLWMDALLQRRDRSERFGELVSALGPSAAASGRAARDAQIREVITRRRDRLSGLHRILTDPRSCSFAIVLNAERLAVLETGELHAQLSAEGVDVGALVVNRRSPADQGPQLAARREREEVHLAALRTALPQVPLLEVPHLERDVLGTEGLEALAAHGL</sequence>
<dbReference type="eggNOG" id="COG0003">
    <property type="taxonomic scope" value="Bacteria"/>
</dbReference>
<protein>
    <submittedName>
        <fullName evidence="3">Arsenic ABC transporter ATPase</fullName>
    </submittedName>
</protein>
<dbReference type="InterPro" id="IPR016300">
    <property type="entry name" value="ATPase_ArsA/GET3"/>
</dbReference>
<dbReference type="STRING" id="396014.BF93_09730"/>
<dbReference type="PANTHER" id="PTHR10803:SF3">
    <property type="entry name" value="ATPASE GET3"/>
    <property type="match status" value="1"/>
</dbReference>
<dbReference type="Gene3D" id="3.40.50.300">
    <property type="entry name" value="P-loop containing nucleotide triphosphate hydrolases"/>
    <property type="match status" value="1"/>
</dbReference>